<dbReference type="SUPFAM" id="SSF52540">
    <property type="entry name" value="P-loop containing nucleoside triphosphate hydrolases"/>
    <property type="match status" value="1"/>
</dbReference>
<gene>
    <name evidence="1" type="ORF">UFOPK3197_00548</name>
</gene>
<protein>
    <submittedName>
        <fullName evidence="1">Unannotated protein</fullName>
    </submittedName>
</protein>
<sequence length="211" mass="24477">MTVILLDAIQRRYPFIHPDWVFSRILGSDLSSVMDEERRLLYVASTRAIVKLIVLTDQKEITPFLDLQTNKELIQEIKWENLEGPTSVTRQVLALVGNSTQSRGDGTFPLRDLLKSSGYEYIPGVWSHWRKAYVAKNFSLDELRNELWAKEDEVIQKSGVEVRLIVNPNIEFAKYQINTNKWQTILEKYDLLDSVLEEEQKFAISDEIVSD</sequence>
<dbReference type="EMBL" id="CAFABI010000045">
    <property type="protein sequence ID" value="CAB4826396.1"/>
    <property type="molecule type" value="Genomic_DNA"/>
</dbReference>
<dbReference type="InterPro" id="IPR027417">
    <property type="entry name" value="P-loop_NTPase"/>
</dbReference>
<evidence type="ECO:0000313" key="1">
    <source>
        <dbReference type="EMBL" id="CAB4826396.1"/>
    </source>
</evidence>
<accession>A0A6J7A0L3</accession>
<organism evidence="1">
    <name type="scientific">freshwater metagenome</name>
    <dbReference type="NCBI Taxonomy" id="449393"/>
    <lineage>
        <taxon>unclassified sequences</taxon>
        <taxon>metagenomes</taxon>
        <taxon>ecological metagenomes</taxon>
    </lineage>
</organism>
<reference evidence="1" key="1">
    <citation type="submission" date="2020-05" db="EMBL/GenBank/DDBJ databases">
        <authorList>
            <person name="Chiriac C."/>
            <person name="Salcher M."/>
            <person name="Ghai R."/>
            <person name="Kavagutti S V."/>
        </authorList>
    </citation>
    <scope>NUCLEOTIDE SEQUENCE</scope>
</reference>
<name>A0A6J7A0L3_9ZZZZ</name>
<dbReference type="Gene3D" id="3.30.160.800">
    <property type="match status" value="1"/>
</dbReference>
<dbReference type="AlphaFoldDB" id="A0A6J7A0L3"/>
<proteinExistence type="predicted"/>